<protein>
    <recommendedName>
        <fullName evidence="2">RRM domain-containing protein</fullName>
    </recommendedName>
</protein>
<dbReference type="EMBL" id="MN739720">
    <property type="protein sequence ID" value="QHT22713.1"/>
    <property type="molecule type" value="Genomic_DNA"/>
</dbReference>
<dbReference type="InterPro" id="IPR035979">
    <property type="entry name" value="RBD_domain_sf"/>
</dbReference>
<evidence type="ECO:0000313" key="1">
    <source>
        <dbReference type="EMBL" id="QHT22713.1"/>
    </source>
</evidence>
<reference evidence="1" key="1">
    <citation type="journal article" date="2020" name="Nature">
        <title>Giant virus diversity and host interactions through global metagenomics.</title>
        <authorList>
            <person name="Schulz F."/>
            <person name="Roux S."/>
            <person name="Paez-Espino D."/>
            <person name="Jungbluth S."/>
            <person name="Walsh D.A."/>
            <person name="Denef V.J."/>
            <person name="McMahon K.D."/>
            <person name="Konstantinidis K.T."/>
            <person name="Eloe-Fadrosh E.A."/>
            <person name="Kyrpides N.C."/>
            <person name="Woyke T."/>
        </authorList>
    </citation>
    <scope>NUCLEOTIDE SEQUENCE</scope>
    <source>
        <strain evidence="1">GVMAG-M-3300023179-114</strain>
    </source>
</reference>
<name>A0A6C0E2G0_9ZZZZ</name>
<dbReference type="GO" id="GO:0003676">
    <property type="term" value="F:nucleic acid binding"/>
    <property type="evidence" value="ECO:0007669"/>
    <property type="project" value="InterPro"/>
</dbReference>
<proteinExistence type="predicted"/>
<dbReference type="AlphaFoldDB" id="A0A6C0E2G0"/>
<accession>A0A6C0E2G0</accession>
<dbReference type="SUPFAM" id="SSF54928">
    <property type="entry name" value="RNA-binding domain, RBD"/>
    <property type="match status" value="1"/>
</dbReference>
<evidence type="ECO:0008006" key="2">
    <source>
        <dbReference type="Google" id="ProtNLM"/>
    </source>
</evidence>
<organism evidence="1">
    <name type="scientific">viral metagenome</name>
    <dbReference type="NCBI Taxonomy" id="1070528"/>
    <lineage>
        <taxon>unclassified sequences</taxon>
        <taxon>metagenomes</taxon>
        <taxon>organismal metagenomes</taxon>
    </lineage>
</organism>
<sequence>MKYVLSMCIPRVHMNVTRDQILKVFYKLNFGKIDRVDIVHKKTLKGESYKCVFLHYTEWNSHEQADFAKERLLSGKDIKIVYDFPWYWKISLNKSDK</sequence>